<dbReference type="InterPro" id="IPR037448">
    <property type="entry name" value="Zig-8"/>
</dbReference>
<evidence type="ECO:0000259" key="2">
    <source>
        <dbReference type="PROSITE" id="PS50835"/>
    </source>
</evidence>
<feature type="region of interest" description="Disordered" evidence="1">
    <location>
        <begin position="185"/>
        <end position="206"/>
    </location>
</feature>
<dbReference type="EMBL" id="JAXCGZ010023483">
    <property type="protein sequence ID" value="KAK7008183.1"/>
    <property type="molecule type" value="Genomic_DNA"/>
</dbReference>
<dbReference type="PANTHER" id="PTHR23279">
    <property type="entry name" value="DEFECTIVE PROBOSCIS EXTENSION RESPONSE DPR -RELATED"/>
    <property type="match status" value="1"/>
</dbReference>
<dbReference type="CDD" id="cd00096">
    <property type="entry name" value="Ig"/>
    <property type="match status" value="1"/>
</dbReference>
<dbReference type="FunFam" id="2.60.40.10:FF:000129">
    <property type="entry name" value="CLUMA_CG018772, isoform A"/>
    <property type="match status" value="1"/>
</dbReference>
<dbReference type="SMART" id="SM00406">
    <property type="entry name" value="IGv"/>
    <property type="match status" value="1"/>
</dbReference>
<dbReference type="Pfam" id="PF07686">
    <property type="entry name" value="V-set"/>
    <property type="match status" value="1"/>
</dbReference>
<evidence type="ECO:0000313" key="4">
    <source>
        <dbReference type="Proteomes" id="UP001381693"/>
    </source>
</evidence>
<gene>
    <name evidence="3" type="ORF">SK128_013373</name>
</gene>
<dbReference type="Gene3D" id="2.60.40.10">
    <property type="entry name" value="Immunoglobulins"/>
    <property type="match status" value="2"/>
</dbReference>
<protein>
    <recommendedName>
        <fullName evidence="2">Ig-like domain-containing protein</fullName>
    </recommendedName>
</protein>
<accession>A0AAN8W9A1</accession>
<dbReference type="PANTHER" id="PTHR23279:SF41">
    <property type="entry name" value="DEFECTIVE PROBOSCIS EXTENSION RESPONSE 4-RELATED"/>
    <property type="match status" value="1"/>
</dbReference>
<dbReference type="PROSITE" id="PS50835">
    <property type="entry name" value="IG_LIKE"/>
    <property type="match status" value="2"/>
</dbReference>
<dbReference type="InterPro" id="IPR013783">
    <property type="entry name" value="Ig-like_fold"/>
</dbReference>
<organism evidence="3 4">
    <name type="scientific">Halocaridina rubra</name>
    <name type="common">Hawaiian red shrimp</name>
    <dbReference type="NCBI Taxonomy" id="373956"/>
    <lineage>
        <taxon>Eukaryota</taxon>
        <taxon>Metazoa</taxon>
        <taxon>Ecdysozoa</taxon>
        <taxon>Arthropoda</taxon>
        <taxon>Crustacea</taxon>
        <taxon>Multicrustacea</taxon>
        <taxon>Malacostraca</taxon>
        <taxon>Eumalacostraca</taxon>
        <taxon>Eucarida</taxon>
        <taxon>Decapoda</taxon>
        <taxon>Pleocyemata</taxon>
        <taxon>Caridea</taxon>
        <taxon>Atyoidea</taxon>
        <taxon>Atyidae</taxon>
        <taxon>Halocaridina</taxon>
    </lineage>
</organism>
<feature type="region of interest" description="Disordered" evidence="1">
    <location>
        <begin position="1"/>
        <end position="25"/>
    </location>
</feature>
<name>A0AAN8W9A1_HALRR</name>
<dbReference type="SUPFAM" id="SSF48726">
    <property type="entry name" value="Immunoglobulin"/>
    <property type="match status" value="2"/>
</dbReference>
<reference evidence="3 4" key="1">
    <citation type="submission" date="2023-11" db="EMBL/GenBank/DDBJ databases">
        <title>Halocaridina rubra genome assembly.</title>
        <authorList>
            <person name="Smith C."/>
        </authorList>
    </citation>
    <scope>NUCLEOTIDE SEQUENCE [LARGE SCALE GENOMIC DNA]</scope>
    <source>
        <strain evidence="3">EP-1</strain>
        <tissue evidence="3">Whole</tissue>
    </source>
</reference>
<feature type="non-terminal residue" evidence="3">
    <location>
        <position position="240"/>
    </location>
</feature>
<proteinExistence type="predicted"/>
<dbReference type="InterPro" id="IPR003599">
    <property type="entry name" value="Ig_sub"/>
</dbReference>
<evidence type="ECO:0000313" key="3">
    <source>
        <dbReference type="EMBL" id="KAK7008183.1"/>
    </source>
</evidence>
<dbReference type="InterPro" id="IPR003598">
    <property type="entry name" value="Ig_sub2"/>
</dbReference>
<keyword evidence="4" id="KW-1185">Reference proteome</keyword>
<dbReference type="GO" id="GO:0032589">
    <property type="term" value="C:neuron projection membrane"/>
    <property type="evidence" value="ECO:0007669"/>
    <property type="project" value="TreeGrafter"/>
</dbReference>
<dbReference type="GO" id="GO:0050808">
    <property type="term" value="P:synapse organization"/>
    <property type="evidence" value="ECO:0007669"/>
    <property type="project" value="TreeGrafter"/>
</dbReference>
<dbReference type="InterPro" id="IPR013106">
    <property type="entry name" value="Ig_V-set"/>
</dbReference>
<dbReference type="InterPro" id="IPR036179">
    <property type="entry name" value="Ig-like_dom_sf"/>
</dbReference>
<feature type="domain" description="Ig-like" evidence="2">
    <location>
        <begin position="123"/>
        <end position="235"/>
    </location>
</feature>
<sequence length="240" mass="26306">MHLQPSAIHQSGLSREQPPARPEQIWDNPLLRPAFDNATSNNIITATGKVAYLYCRVNHLGSRVVTWLRKRDGHVLTVGLFAYTTDQRFTALHAEGSSDWVLKITSPQKRDSGVYECQVSTQPKISRLFNFTVVESLAIIEGPSNIYMSAGNTLSLTCSATVPGDAPNYFYWYHNGEVIQYSGKENNADVNSNSGNSTADGTSSGHSKLVISEVHDKHSGNYTCAPENAVPSTVSVYVLK</sequence>
<comment type="caution">
    <text evidence="3">The sequence shown here is derived from an EMBL/GenBank/DDBJ whole genome shotgun (WGS) entry which is preliminary data.</text>
</comment>
<evidence type="ECO:0000256" key="1">
    <source>
        <dbReference type="SAM" id="MobiDB-lite"/>
    </source>
</evidence>
<dbReference type="Pfam" id="PF13927">
    <property type="entry name" value="Ig_3"/>
    <property type="match status" value="1"/>
</dbReference>
<dbReference type="SMART" id="SM00409">
    <property type="entry name" value="IG"/>
    <property type="match status" value="2"/>
</dbReference>
<dbReference type="AlphaFoldDB" id="A0AAN8W9A1"/>
<dbReference type="Proteomes" id="UP001381693">
    <property type="component" value="Unassembled WGS sequence"/>
</dbReference>
<feature type="domain" description="Ig-like" evidence="2">
    <location>
        <begin position="33"/>
        <end position="120"/>
    </location>
</feature>
<dbReference type="SMART" id="SM00408">
    <property type="entry name" value="IGc2"/>
    <property type="match status" value="2"/>
</dbReference>
<dbReference type="InterPro" id="IPR007110">
    <property type="entry name" value="Ig-like_dom"/>
</dbReference>